<comment type="subcellular location">
    <subcellularLocation>
        <location evidence="2">Secreted</location>
    </subcellularLocation>
</comment>
<keyword evidence="8" id="KW-0378">Hydrolase</keyword>
<dbReference type="Pfam" id="PF02128">
    <property type="entry name" value="Peptidase_M36"/>
    <property type="match status" value="1"/>
</dbReference>
<dbReference type="GO" id="GO:0016020">
    <property type="term" value="C:membrane"/>
    <property type="evidence" value="ECO:0007669"/>
    <property type="project" value="InterPro"/>
</dbReference>
<evidence type="ECO:0000256" key="6">
    <source>
        <dbReference type="ARBA" id="ARBA00022723"/>
    </source>
</evidence>
<evidence type="ECO:0000256" key="11">
    <source>
        <dbReference type="ARBA" id="ARBA00023145"/>
    </source>
</evidence>
<dbReference type="InterPro" id="IPR001842">
    <property type="entry name" value="Peptidase_M36"/>
</dbReference>
<proteinExistence type="inferred from homology"/>
<dbReference type="STRING" id="1576369.SAMN05421753_111162"/>
<dbReference type="Gene3D" id="1.10.390.10">
    <property type="entry name" value="Neutral Protease Domain 2"/>
    <property type="match status" value="1"/>
</dbReference>
<keyword evidence="10" id="KW-0482">Metalloprotease</keyword>
<dbReference type="InterPro" id="IPR015919">
    <property type="entry name" value="Cadherin-like_sf"/>
</dbReference>
<dbReference type="NCBIfam" id="TIGR04534">
    <property type="entry name" value="ELWxxDGT_rpt"/>
    <property type="match status" value="6"/>
</dbReference>
<dbReference type="Proteomes" id="UP000199518">
    <property type="component" value="Unassembled WGS sequence"/>
</dbReference>
<dbReference type="PANTHER" id="PTHR33478:SF1">
    <property type="entry name" value="EXTRACELLULAR METALLOPROTEINASE MEP"/>
    <property type="match status" value="1"/>
</dbReference>
<dbReference type="Pfam" id="PF00028">
    <property type="entry name" value="Cadherin"/>
    <property type="match status" value="3"/>
</dbReference>
<dbReference type="InterPro" id="IPR013320">
    <property type="entry name" value="ConA-like_dom_sf"/>
</dbReference>
<evidence type="ECO:0000256" key="10">
    <source>
        <dbReference type="ARBA" id="ARBA00023049"/>
    </source>
</evidence>
<feature type="domain" description="Cadherin" evidence="12">
    <location>
        <begin position="2758"/>
        <end position="2859"/>
    </location>
</feature>
<sequence length="3470" mass="362836">MSLTRWLRRLKVRTDWRNRFQRNSRLRRVQLQRLQNVECCEQRLLLSAVSFLQDINAKPMGASISSPVEFNGLLYFAAADADHGIELWKSDGTSAGTTLVKDLNVGTGSSSPAQLTKSGSSLYFTATNGSSGVELWKTDGTDLGTVLVKDIYSGTGSSSPSNLVDVNGILFFSAATSTTGSELWKSDGTAANTVMLKDIAAGSTGSSIANAINANGILYFSANDGTRGAELWKSDGTPTGTVLVSDIQPGATGSNPANLTYLNNTVYFTANDGARGVELWQTSTLANRTRIVVDLDKGVDSSSPGNLVALNDRLYFSATDGVRGIELWSTDGSGAGTALVLELFAGAGSSTPAYLTKLGNSIYFSATTPASGQELWKTDGTSAGTVLVSDIVAGSTGSQPQNLINANGTLYFAVSSTLGVQLWKSDGTSAGTTLVKEIAQTGNSPSLLTNVNGKIFFVADDGNHGAELWVSDGNQSNTRLVSDIYAATASSNPTNFVEMNGAHYFVADDGEHGSEIWRRDLSTGATTLLKDIWVATSGNPSPSNLFVFNNKLYFSASTVNTGAELWTSDGTTAGTVMLKEISASIFSSSPADFFIYKQQLYFTAELSYSTGRDLWKTDGTSAGTVMIQDLNSGSSANSASQFVNLNGTILFAAGTSLWKTDGTTAGTVAIKSGISSSGAPMLLTAFGNYVYFVIYASGVKTELWKSDGTSAGTTKVQEIDSSWGSLYPRSLAVSNNRLFYTASKTGVGTELWVTDGTTAPTGPIADLYSGSSSSSPTLFTAAADGIYFVAESATTGRELWKSDGTLAGTVLVKDITPGSASSTISWMTYIDGSLYFSVNDSAHGNELWKSDGTASGTVLVSDISPGNASSDPGKPVRIGGQLYFAATDLTHGRELWTLGSTAYSSLATVTYPVDIPFADPPVAEVTRGESFVYQPGGFLTAPSNLPAEQIARNYLSAHYATLGLMQGDVASFSVTSSYADEKSGITHLYFRQMLNGYEIDTGDMSVTVMADGRILSIGSRFVAGASLIALNDAPSLSAADAITQAARALGVGGTAAGLQALTAAAGVQFGQTFSADDLSRSDIPVKLVYAPGSDGKLHLAWNLNIQMVQGQDWFDLTVDVASGQLLSKTNWTIYSPDLTSEFGISSSDSSFTGSNSSFSSLSGPSGLGTYNVYPLPIESPNDGSRVLIDNPADSLYSPYGWHDANGVAGAEYTDTRGNNVFAQQDASATNSTSNYRPSGGSNLLFDFPINFSSSPSTNRDAAVTQLFYVSNVVHDVFAHYGFTEAAGNFQVTNYSGAGLGNDAVQSDAQDGSGYNNANFATPPDGTAPRMQMYLFSSTSPYRDSSFDNGVIIHEYAHGLSNRLTGGPSNSNALSATQSKGMGEGWSDFFALMLLQRPGDTQGGAYSMGTYPLGQASSGAGIRRAPYSYDMSINPRTFLDYNSSNEVHDAGEIWASALWDLNWLLINKHGYDSDLYNGDGGNNLTTKLVMDAMKLQPANPSFLDARNAILAADTALTGGANAREIWAAFARRGMGQSAYTSSSGSLVVTPAFDLPLFPVGIVAFDQESYEIGEQLRVTVQDDNVVGNSVSVVVSASTGDQETVVLQKASAGVFTGMLGTSGGTVTPASGKLELTGLDELQVVYTDVNTGSGGTWNVSDTATAGRPRNNLFEADFNDEEGNGATDGFVINNDVTVNPGLWHVSTGRTATPVNGTDHSIYFGQGETTGGGGTYDVGRTAGHLTTPVLTLSENALFYFSSLLSTEDDDAYDTAQVLISANGGTFTALPIVLQDHAETFERIKVDLSAYAGQNVRIRFTFDSGDAAFNHFEGWYLDDIAVTVPDQTNQAPYGLELSEGSVVENTPAGTVIGTFSATDVNGPASLTYSLISGEGDGDNASFEIVEDQLRLVEPLDYEAGSSRSIRVRVTDHGGLTFEKVFNIEVQDVRESPVVTGVYLNGLLVTPGSSRGAPAFQLAVAFDKDLTIEGGITGLSSVLNPANWSLAQNGAAADELISAISFGYSETTGRYEAVLSFTNSLAAGQYGLQLSSNVTDPLGNSLDGNNDGLGGDAYSILFRVRSSKGWQDEVVVNTTTTGIQWDPSTAMDAAGNYVVIWDGNGNGDSRGVYAQRFNAGGDPVGEEFRVNIYTTGLQQYANVAMSADGGFVVTWQSENQDGSGSGIYARRYDSAGAPQGGEFRINTYTIGAQSDPSISMNDSGAFIVTWVSSQDGSGTGIMGRRYDAAGMPIGGEFIVNGNASGNQSSPSAGIQSNGDFTVTWSSEFYDGSQQGIYARQFRADGTYYSSDFRVNTYTTGNQRAPSLAMNAGGSFVIAWASDGQDGSGEGIYAQRYDSSGQRLGAEFRANSSTFENQWLPETAIDSKGNFVIFWWESDGGSTYDLALNEYSNDGTVQHYNRFVNDSPSDTQPFHDIAMNGSGAFIVAWMTDSEDGDSYSIAARLNGVGTPPVRMSLSQSTVLENQPAVTFVGTLSAVDADGPQSFIYKLVSGSGSTDNQYFQIVGNQLLTNAGLNFEAKNPYSIRVRVTDGDGLIYEQQLLITVIDANDAPTSATLSHSSVDENLPAGAVVGTLAGIDPDIGDTVSFELVSDFADNAYFAIVDGKLVTTATFDYEARSSYAVKIRVTDAQGETCESDLTITIGNSNDPPTGLSISTSSVLEGLPSGSLVGTLSGIDPEDVTFTFTLVSGEGADDNALFAISGKELRTAAVFNYDSKNSFTIRARVTDAGGLSVEQSLTISVLEGNKAPLPPQLSPASVAENQPAGTVVGTLSATDPNAGDTVFTYELNSGTGSTDNASFTISGNELKTTASFDFETKKSYSIRVRVTDMGGLSNEEILVITILDRGDSPVLTNVSSASYLENAAPVVISRSLTVKDVDTTTLTGGKVTVTLATNGELADVLGYNITGDGEGQVNVTGDQVRVSGVQIGTFNGGKDGMPLVIDLNQSATLSRVQILLRAITYSNASKNPSSLSRYAQFTVADGTGMVSNPLQVLVTVRGINDIPVVDRIGDSISYTEDQAAVLFAPTGTVMDVDSSNFDTGKLTVTFIANGQTSDVLGISNIGTGAGQIGTSGANITYEGTVIGSFGGGSSNVALTVYFNGNSTPAAAQALLRAITYRSVSQNPSTLPRTAKVLLTDGDGGTSVAVTKTIDVAAVNDAPMVIGFEGSVDFTGSSVVMLDGDATVLDADSADLNGGKMTVSLIANAQGTDVLSIRNQGTAAGKIGVDGSNVTYGGVVVGTFAGGTNKVGLSISFNANATPAAAQALLRNTQFSNSAATRSTDPRTVRILVTDGDGGQSAAVTKTITVAPGNAAPVVGGFDGSVAYPVSPGTAVVIDEDTTVVDNDSTDFNGGKLTITITANIQSTDVLSIRNQGTAAGLIGVSGNEVTYGGVLIGTFTGGTNKVGLTITFNANCTPAAAQALLRALTFRNSSLSPITSPRTVRAILTDGDGGTSTAVTKTINFV</sequence>
<dbReference type="SUPFAM" id="SSF63825">
    <property type="entry name" value="YWTD domain"/>
    <property type="match status" value="2"/>
</dbReference>
<evidence type="ECO:0000256" key="9">
    <source>
        <dbReference type="ARBA" id="ARBA00022833"/>
    </source>
</evidence>
<dbReference type="GO" id="GO:0004222">
    <property type="term" value="F:metalloendopeptidase activity"/>
    <property type="evidence" value="ECO:0007669"/>
    <property type="project" value="InterPro"/>
</dbReference>
<dbReference type="PROSITE" id="PS50268">
    <property type="entry name" value="CADHERIN_2"/>
    <property type="match status" value="5"/>
</dbReference>
<evidence type="ECO:0000313" key="14">
    <source>
        <dbReference type="Proteomes" id="UP000199518"/>
    </source>
</evidence>
<dbReference type="CDD" id="cd09596">
    <property type="entry name" value="M36"/>
    <property type="match status" value="1"/>
</dbReference>
<dbReference type="InterPro" id="IPR011096">
    <property type="entry name" value="FTP_domain"/>
</dbReference>
<dbReference type="Gene3D" id="3.10.170.10">
    <property type="match status" value="1"/>
</dbReference>
<keyword evidence="5" id="KW-0645">Protease</keyword>
<dbReference type="GO" id="GO:0007156">
    <property type="term" value="P:homophilic cell adhesion via plasma membrane adhesion molecules"/>
    <property type="evidence" value="ECO:0007669"/>
    <property type="project" value="InterPro"/>
</dbReference>
<accession>A0A1I3K9U4</accession>
<evidence type="ECO:0000256" key="4">
    <source>
        <dbReference type="ARBA" id="ARBA00022525"/>
    </source>
</evidence>
<dbReference type="PANTHER" id="PTHR33478">
    <property type="entry name" value="EXTRACELLULAR METALLOPROTEINASE MEP"/>
    <property type="match status" value="1"/>
</dbReference>
<keyword evidence="6" id="KW-0479">Metal-binding</keyword>
<evidence type="ECO:0000256" key="7">
    <source>
        <dbReference type="ARBA" id="ARBA00022729"/>
    </source>
</evidence>
<keyword evidence="14" id="KW-1185">Reference proteome</keyword>
<dbReference type="GO" id="GO:0005509">
    <property type="term" value="F:calcium ion binding"/>
    <property type="evidence" value="ECO:0007669"/>
    <property type="project" value="InterPro"/>
</dbReference>
<comment type="cofactor">
    <cofactor evidence="1">
        <name>Zn(2+)</name>
        <dbReference type="ChEBI" id="CHEBI:29105"/>
    </cofactor>
</comment>
<keyword evidence="9" id="KW-0862">Zinc</keyword>
<organism evidence="13 14">
    <name type="scientific">Planctomicrobium piriforme</name>
    <dbReference type="NCBI Taxonomy" id="1576369"/>
    <lineage>
        <taxon>Bacteria</taxon>
        <taxon>Pseudomonadati</taxon>
        <taxon>Planctomycetota</taxon>
        <taxon>Planctomycetia</taxon>
        <taxon>Planctomycetales</taxon>
        <taxon>Planctomycetaceae</taxon>
        <taxon>Planctomicrobium</taxon>
    </lineage>
</organism>
<dbReference type="GO" id="GO:0008270">
    <property type="term" value="F:zinc ion binding"/>
    <property type="evidence" value="ECO:0007669"/>
    <property type="project" value="InterPro"/>
</dbReference>
<protein>
    <submittedName>
        <fullName evidence="13">ELWxxDGT repeat-containing protein</fullName>
    </submittedName>
</protein>
<reference evidence="14" key="1">
    <citation type="submission" date="2016-10" db="EMBL/GenBank/DDBJ databases">
        <authorList>
            <person name="Varghese N."/>
            <person name="Submissions S."/>
        </authorList>
    </citation>
    <scope>NUCLEOTIDE SEQUENCE [LARGE SCALE GENOMIC DNA]</scope>
    <source>
        <strain evidence="14">DSM 26348</strain>
    </source>
</reference>
<evidence type="ECO:0000256" key="3">
    <source>
        <dbReference type="ARBA" id="ARBA00006006"/>
    </source>
</evidence>
<dbReference type="GO" id="GO:0005615">
    <property type="term" value="C:extracellular space"/>
    <property type="evidence" value="ECO:0007669"/>
    <property type="project" value="InterPro"/>
</dbReference>
<evidence type="ECO:0000259" key="12">
    <source>
        <dbReference type="PROSITE" id="PS50268"/>
    </source>
</evidence>
<dbReference type="SUPFAM" id="SSF55486">
    <property type="entry name" value="Metalloproteases ('zincins'), catalytic domain"/>
    <property type="match status" value="1"/>
</dbReference>
<dbReference type="EMBL" id="FOQD01000011">
    <property type="protein sequence ID" value="SFI69237.1"/>
    <property type="molecule type" value="Genomic_DNA"/>
</dbReference>
<name>A0A1I3K9U4_9PLAN</name>
<keyword evidence="4" id="KW-0964">Secreted</keyword>
<evidence type="ECO:0000256" key="2">
    <source>
        <dbReference type="ARBA" id="ARBA00004613"/>
    </source>
</evidence>
<dbReference type="Pfam" id="PF07504">
    <property type="entry name" value="FTP"/>
    <property type="match status" value="1"/>
</dbReference>
<dbReference type="InterPro" id="IPR050371">
    <property type="entry name" value="Fungal_virulence_M36"/>
</dbReference>
<keyword evidence="7" id="KW-0732">Signal</keyword>
<dbReference type="SMART" id="SM00112">
    <property type="entry name" value="CA"/>
    <property type="match status" value="5"/>
</dbReference>
<comment type="similarity">
    <text evidence="3">Belongs to the peptidase M36 family.</text>
</comment>
<dbReference type="Gene3D" id="2.60.40.60">
    <property type="entry name" value="Cadherins"/>
    <property type="match status" value="5"/>
</dbReference>
<gene>
    <name evidence="13" type="ORF">SAMN05421753_111162</name>
</gene>
<feature type="domain" description="Cadherin" evidence="12">
    <location>
        <begin position="1854"/>
        <end position="1968"/>
    </location>
</feature>
<dbReference type="CDD" id="cd11304">
    <property type="entry name" value="Cadherin_repeat"/>
    <property type="match status" value="4"/>
</dbReference>
<keyword evidence="11" id="KW-0865">Zymogen</keyword>
<dbReference type="InterPro" id="IPR030916">
    <property type="entry name" value="ELWxxDGT_rpt"/>
</dbReference>
<evidence type="ECO:0000256" key="5">
    <source>
        <dbReference type="ARBA" id="ARBA00022670"/>
    </source>
</evidence>
<dbReference type="SUPFAM" id="SSF49313">
    <property type="entry name" value="Cadherin-like"/>
    <property type="match status" value="5"/>
</dbReference>
<evidence type="ECO:0000313" key="13">
    <source>
        <dbReference type="EMBL" id="SFI69237.1"/>
    </source>
</evidence>
<feature type="domain" description="Cadherin" evidence="12">
    <location>
        <begin position="2659"/>
        <end position="2761"/>
    </location>
</feature>
<dbReference type="InterPro" id="IPR002126">
    <property type="entry name" value="Cadherin-like_dom"/>
</dbReference>
<feature type="domain" description="Cadherin" evidence="12">
    <location>
        <begin position="2561"/>
        <end position="2659"/>
    </location>
</feature>
<dbReference type="OrthoDB" id="254354at2"/>
<dbReference type="GO" id="GO:0006508">
    <property type="term" value="P:proteolysis"/>
    <property type="evidence" value="ECO:0007669"/>
    <property type="project" value="UniProtKB-KW"/>
</dbReference>
<dbReference type="PRINTS" id="PR00205">
    <property type="entry name" value="CADHERIN"/>
</dbReference>
<dbReference type="SUPFAM" id="SSF49899">
    <property type="entry name" value="Concanavalin A-like lectins/glucanases"/>
    <property type="match status" value="1"/>
</dbReference>
<feature type="domain" description="Cadherin" evidence="12">
    <location>
        <begin position="2461"/>
        <end position="2561"/>
    </location>
</feature>
<evidence type="ECO:0000256" key="8">
    <source>
        <dbReference type="ARBA" id="ARBA00022801"/>
    </source>
</evidence>
<dbReference type="InterPro" id="IPR027268">
    <property type="entry name" value="Peptidase_M4/M1_CTD_sf"/>
</dbReference>
<evidence type="ECO:0000256" key="1">
    <source>
        <dbReference type="ARBA" id="ARBA00001947"/>
    </source>
</evidence>